<organism evidence="5 6">
    <name type="scientific">Nostocoides veronense</name>
    <dbReference type="NCBI Taxonomy" id="330836"/>
    <lineage>
        <taxon>Bacteria</taxon>
        <taxon>Bacillati</taxon>
        <taxon>Actinomycetota</taxon>
        <taxon>Actinomycetes</taxon>
        <taxon>Micrococcales</taxon>
        <taxon>Intrasporangiaceae</taxon>
        <taxon>Nostocoides</taxon>
    </lineage>
</organism>
<evidence type="ECO:0000313" key="6">
    <source>
        <dbReference type="Proteomes" id="UP001499938"/>
    </source>
</evidence>
<dbReference type="PANTHER" id="PTHR43201:SF5">
    <property type="entry name" value="MEDIUM-CHAIN ACYL-COA LIGASE ACSF2, MITOCHONDRIAL"/>
    <property type="match status" value="1"/>
</dbReference>
<dbReference type="Proteomes" id="UP001499938">
    <property type="component" value="Unassembled WGS sequence"/>
</dbReference>
<dbReference type="PANTHER" id="PTHR43201">
    <property type="entry name" value="ACYL-COA SYNTHETASE"/>
    <property type="match status" value="1"/>
</dbReference>
<dbReference type="InterPro" id="IPR045851">
    <property type="entry name" value="AMP-bd_C_sf"/>
</dbReference>
<accession>A0ABP4XF93</accession>
<dbReference type="InterPro" id="IPR000873">
    <property type="entry name" value="AMP-dep_synth/lig_dom"/>
</dbReference>
<dbReference type="InterPro" id="IPR025110">
    <property type="entry name" value="AMP-bd_C"/>
</dbReference>
<evidence type="ECO:0000256" key="1">
    <source>
        <dbReference type="ARBA" id="ARBA00006432"/>
    </source>
</evidence>
<dbReference type="SUPFAM" id="SSF56801">
    <property type="entry name" value="Acetyl-CoA synthetase-like"/>
    <property type="match status" value="1"/>
</dbReference>
<dbReference type="Pfam" id="PF00501">
    <property type="entry name" value="AMP-binding"/>
    <property type="match status" value="1"/>
</dbReference>
<dbReference type="Gene3D" id="3.30.300.30">
    <property type="match status" value="1"/>
</dbReference>
<keyword evidence="6" id="KW-1185">Reference proteome</keyword>
<evidence type="ECO:0000313" key="5">
    <source>
        <dbReference type="EMBL" id="GAA1780536.1"/>
    </source>
</evidence>
<gene>
    <name evidence="5" type="ORF">GCM10009811_02230</name>
</gene>
<dbReference type="Gene3D" id="3.40.50.12780">
    <property type="entry name" value="N-terminal domain of ligase-like"/>
    <property type="match status" value="1"/>
</dbReference>
<dbReference type="CDD" id="cd04433">
    <property type="entry name" value="AFD_class_I"/>
    <property type="match status" value="1"/>
</dbReference>
<sequence>MNVGVPPHVVVRTFVQRGLVQVQPPHRTVAQLWALKRWGYGLVGSIRSAATVSGSQIALVDESRSLTYADVVTLGERLAGVLVERGIGPGTVVGLLAPNGVDFVLACFAAESLGCDVVLVNAGFTPEQVTRTIQRYAVTALLVDPDLASLATGAPVTHDLGELIGAAEGQAYPPARPPARTGRAIVLTSGTTGTPKGAPRRPPVGASTLVTMIERIPMRRGERVFLGAPLFHTWGLAALQLAIGLRATIVLRRRAEPSATLALLAQERIRTWISVPVIVDRVLLARRATPTALPDLELIVVSGSALRPGLSTEVLDAFGPVLYSVYGSTEASWATIATPADFRADPATAGRPPVGTRVVVADSAGRPVPEGVEGRVLVGNEMLFEGYLGVGRPEMQDGLLDTGDLGFWRDGRLRVTGRADQMIVSGGENVYPQELEFALHALPGVREAAAVGVPDDTFGARLVAYVVPAPGASLTPAGIQRALRSAVARHVRPREVYVVPDLPRNATGKIDLTALRAR</sequence>
<dbReference type="PROSITE" id="PS00455">
    <property type="entry name" value="AMP_BINDING"/>
    <property type="match status" value="1"/>
</dbReference>
<feature type="domain" description="AMP-dependent synthetase/ligase" evidence="3">
    <location>
        <begin position="49"/>
        <end position="388"/>
    </location>
</feature>
<proteinExistence type="inferred from homology"/>
<dbReference type="Pfam" id="PF13193">
    <property type="entry name" value="AMP-binding_C"/>
    <property type="match status" value="1"/>
</dbReference>
<dbReference type="InterPro" id="IPR042099">
    <property type="entry name" value="ANL_N_sf"/>
</dbReference>
<comment type="caution">
    <text evidence="5">The sequence shown here is derived from an EMBL/GenBank/DDBJ whole genome shotgun (WGS) entry which is preliminary data.</text>
</comment>
<feature type="domain" description="AMP-binding enzyme C-terminal" evidence="4">
    <location>
        <begin position="434"/>
        <end position="509"/>
    </location>
</feature>
<keyword evidence="2" id="KW-0436">Ligase</keyword>
<evidence type="ECO:0000256" key="2">
    <source>
        <dbReference type="ARBA" id="ARBA00022598"/>
    </source>
</evidence>
<dbReference type="RefSeq" id="WP_344080049.1">
    <property type="nucleotide sequence ID" value="NZ_BAAAPO010000006.1"/>
</dbReference>
<comment type="similarity">
    <text evidence="1">Belongs to the ATP-dependent AMP-binding enzyme family.</text>
</comment>
<evidence type="ECO:0000259" key="3">
    <source>
        <dbReference type="Pfam" id="PF00501"/>
    </source>
</evidence>
<name>A0ABP4XF93_9MICO</name>
<evidence type="ECO:0000259" key="4">
    <source>
        <dbReference type="Pfam" id="PF13193"/>
    </source>
</evidence>
<dbReference type="InterPro" id="IPR020845">
    <property type="entry name" value="AMP-binding_CS"/>
</dbReference>
<protein>
    <submittedName>
        <fullName evidence="5">Uncharacterized protein</fullName>
    </submittedName>
</protein>
<dbReference type="EMBL" id="BAAAPO010000006">
    <property type="protein sequence ID" value="GAA1780536.1"/>
    <property type="molecule type" value="Genomic_DNA"/>
</dbReference>
<reference evidence="6" key="1">
    <citation type="journal article" date="2019" name="Int. J. Syst. Evol. Microbiol.">
        <title>The Global Catalogue of Microorganisms (GCM) 10K type strain sequencing project: providing services to taxonomists for standard genome sequencing and annotation.</title>
        <authorList>
            <consortium name="The Broad Institute Genomics Platform"/>
            <consortium name="The Broad Institute Genome Sequencing Center for Infectious Disease"/>
            <person name="Wu L."/>
            <person name="Ma J."/>
        </authorList>
    </citation>
    <scope>NUCLEOTIDE SEQUENCE [LARGE SCALE GENOMIC DNA]</scope>
    <source>
        <strain evidence="6">JCM 15592</strain>
    </source>
</reference>